<dbReference type="Pfam" id="PF00356">
    <property type="entry name" value="LacI"/>
    <property type="match status" value="1"/>
</dbReference>
<keyword evidence="8" id="KW-1185">Reference proteome</keyword>
<name>A0A934KBE4_9BACT</name>
<evidence type="ECO:0000256" key="5">
    <source>
        <dbReference type="SAM" id="MobiDB-lite"/>
    </source>
</evidence>
<dbReference type="Gene3D" id="3.40.50.2300">
    <property type="match status" value="2"/>
</dbReference>
<evidence type="ECO:0000256" key="2">
    <source>
        <dbReference type="ARBA" id="ARBA00023015"/>
    </source>
</evidence>
<dbReference type="SUPFAM" id="SSF53822">
    <property type="entry name" value="Periplasmic binding protein-like I"/>
    <property type="match status" value="1"/>
</dbReference>
<dbReference type="CDD" id="cd01392">
    <property type="entry name" value="HTH_LacI"/>
    <property type="match status" value="1"/>
</dbReference>
<dbReference type="RefSeq" id="WP_338202507.1">
    <property type="nucleotide sequence ID" value="NZ_JAEKNR010000139.1"/>
</dbReference>
<dbReference type="InterPro" id="IPR010982">
    <property type="entry name" value="Lambda_DNA-bd_dom_sf"/>
</dbReference>
<keyword evidence="1" id="KW-0678">Repressor</keyword>
<dbReference type="InterPro" id="IPR028082">
    <property type="entry name" value="Peripla_BP_I"/>
</dbReference>
<feature type="region of interest" description="Disordered" evidence="5">
    <location>
        <begin position="1"/>
        <end position="20"/>
    </location>
</feature>
<dbReference type="PROSITE" id="PS50932">
    <property type="entry name" value="HTH_LACI_2"/>
    <property type="match status" value="1"/>
</dbReference>
<protein>
    <submittedName>
        <fullName evidence="7">LacI family DNA-binding transcriptional regulator</fullName>
    </submittedName>
</protein>
<keyword evidence="2" id="KW-0805">Transcription regulation</keyword>
<dbReference type="PANTHER" id="PTHR30146:SF148">
    <property type="entry name" value="HTH-TYPE TRANSCRIPTIONAL REPRESSOR PURR-RELATED"/>
    <property type="match status" value="1"/>
</dbReference>
<dbReference type="EMBL" id="JAEKNR010000139">
    <property type="protein sequence ID" value="MBJ7599100.1"/>
    <property type="molecule type" value="Genomic_DNA"/>
</dbReference>
<evidence type="ECO:0000313" key="8">
    <source>
        <dbReference type="Proteomes" id="UP000612893"/>
    </source>
</evidence>
<dbReference type="Proteomes" id="UP000612893">
    <property type="component" value="Unassembled WGS sequence"/>
</dbReference>
<feature type="domain" description="HTH lacI-type" evidence="6">
    <location>
        <begin position="19"/>
        <end position="73"/>
    </location>
</feature>
<evidence type="ECO:0000259" key="6">
    <source>
        <dbReference type="PROSITE" id="PS50932"/>
    </source>
</evidence>
<feature type="region of interest" description="Disordered" evidence="5">
    <location>
        <begin position="338"/>
        <end position="368"/>
    </location>
</feature>
<accession>A0A934KBE4</accession>
<evidence type="ECO:0000256" key="3">
    <source>
        <dbReference type="ARBA" id="ARBA00023125"/>
    </source>
</evidence>
<evidence type="ECO:0000256" key="4">
    <source>
        <dbReference type="ARBA" id="ARBA00023163"/>
    </source>
</evidence>
<dbReference type="SUPFAM" id="SSF47413">
    <property type="entry name" value="lambda repressor-like DNA-binding domains"/>
    <property type="match status" value="1"/>
</dbReference>
<comment type="caution">
    <text evidence="7">The sequence shown here is derived from an EMBL/GenBank/DDBJ whole genome shotgun (WGS) entry which is preliminary data.</text>
</comment>
<keyword evidence="4" id="KW-0804">Transcription</keyword>
<dbReference type="AlphaFoldDB" id="A0A934KBE4"/>
<feature type="compositionally biased region" description="Polar residues" evidence="5">
    <location>
        <begin position="358"/>
        <end position="368"/>
    </location>
</feature>
<dbReference type="SMART" id="SM00354">
    <property type="entry name" value="HTH_LACI"/>
    <property type="match status" value="1"/>
</dbReference>
<dbReference type="Gene3D" id="1.10.260.40">
    <property type="entry name" value="lambda repressor-like DNA-binding domains"/>
    <property type="match status" value="1"/>
</dbReference>
<evidence type="ECO:0000313" key="7">
    <source>
        <dbReference type="EMBL" id="MBJ7599100.1"/>
    </source>
</evidence>
<dbReference type="CDD" id="cd06267">
    <property type="entry name" value="PBP1_LacI_sugar_binding-like"/>
    <property type="match status" value="1"/>
</dbReference>
<dbReference type="GO" id="GO:0003677">
    <property type="term" value="F:DNA binding"/>
    <property type="evidence" value="ECO:0007669"/>
    <property type="project" value="UniProtKB-KW"/>
</dbReference>
<reference evidence="7" key="1">
    <citation type="submission" date="2020-10" db="EMBL/GenBank/DDBJ databases">
        <title>Ca. Dormibacterota MAGs.</title>
        <authorList>
            <person name="Montgomery K."/>
        </authorList>
    </citation>
    <scope>NUCLEOTIDE SEQUENCE [LARGE SCALE GENOMIC DNA]</scope>
    <source>
        <strain evidence="7">SC8812_S17_10</strain>
    </source>
</reference>
<dbReference type="Pfam" id="PF13377">
    <property type="entry name" value="Peripla_BP_3"/>
    <property type="match status" value="1"/>
</dbReference>
<sequence>MSKRSSPADHDRTRAGRRPRLEDVARRVGLSTASVSLVLSNAPGPSAATRQRVLEAAADLGYRPDRNASLLARRRRHLLGVMMDVRNAFHAELVQHLLRSAESVSYDLVLSPLAPTHDEQRAVETLLDFRCEALMLLGPDVPSARLVALGRQVPVVVVGRRIDAESVDVVRAADDKGVGQTVDYLAGLGHRRIAFIDGGKGTIASDRRRGYRTAMRRHQLTDHVRIIPGDHTEEAGTRAAQSMLAARDLPSAVMASNDRCALGVLDALNRAGVDVPGSVSLVGYDDSILARLAHIDLTTVSQNAREQAEQAVAAVVERLDSGRATPREVVLNPRLVVRSTTGPPRSAVESDGAAVRPASTNRSRSGSR</sequence>
<dbReference type="PANTHER" id="PTHR30146">
    <property type="entry name" value="LACI-RELATED TRANSCRIPTIONAL REPRESSOR"/>
    <property type="match status" value="1"/>
</dbReference>
<proteinExistence type="predicted"/>
<keyword evidence="3 7" id="KW-0238">DNA-binding</keyword>
<dbReference type="GO" id="GO:0006355">
    <property type="term" value="P:regulation of DNA-templated transcription"/>
    <property type="evidence" value="ECO:0007669"/>
    <property type="project" value="UniProtKB-ARBA"/>
</dbReference>
<dbReference type="InterPro" id="IPR000843">
    <property type="entry name" value="HTH_LacI"/>
</dbReference>
<evidence type="ECO:0000256" key="1">
    <source>
        <dbReference type="ARBA" id="ARBA00022491"/>
    </source>
</evidence>
<gene>
    <name evidence="7" type="ORF">JF922_13615</name>
</gene>
<organism evidence="7 8">
    <name type="scientific">Candidatus Nephthysia bennettiae</name>
    <dbReference type="NCBI Taxonomy" id="3127016"/>
    <lineage>
        <taxon>Bacteria</taxon>
        <taxon>Bacillati</taxon>
        <taxon>Candidatus Dormiibacterota</taxon>
        <taxon>Candidatus Dormibacteria</taxon>
        <taxon>Candidatus Dormibacterales</taxon>
        <taxon>Candidatus Dormibacteraceae</taxon>
        <taxon>Candidatus Nephthysia</taxon>
    </lineage>
</organism>
<dbReference type="InterPro" id="IPR046335">
    <property type="entry name" value="LacI/GalR-like_sensor"/>
</dbReference>